<dbReference type="InterPro" id="IPR011050">
    <property type="entry name" value="Pectin_lyase_fold/virulence"/>
</dbReference>
<sequence>MGEQELEGINVSGKMTVIAANASFVGCRNRMQDGKGGALFIQRDFIVSNSSVKFENCRASEGGGLYTDGSFSQAEESTVTFENCTAGETQQDTARPCSDGGGARVSKNFTQGRNSSASFRSCSASEDGCLYAGGSFSQEAEGTVSFENCTASGFSGGGACVRENFRQGPKSSAIFRDCSSQSGGLGLRVWGLRAPQIPGFKGDFGVGLQQLRNMLEPLPACFGVCRVHQGDGGGLYTGGSFSLEAESSVTFENCTASGASVASGSPLGERVGELKASLFRAAGSSG</sequence>
<evidence type="ECO:0000313" key="2">
    <source>
        <dbReference type="Proteomes" id="UP000601435"/>
    </source>
</evidence>
<comment type="caution">
    <text evidence="1">The sequence shown here is derived from an EMBL/GenBank/DDBJ whole genome shotgun (WGS) entry which is preliminary data.</text>
</comment>
<accession>A0A812WX95</accession>
<gene>
    <name evidence="1" type="ORF">SNEC2469_LOCUS19999</name>
</gene>
<organism evidence="1 2">
    <name type="scientific">Symbiodinium necroappetens</name>
    <dbReference type="NCBI Taxonomy" id="1628268"/>
    <lineage>
        <taxon>Eukaryota</taxon>
        <taxon>Sar</taxon>
        <taxon>Alveolata</taxon>
        <taxon>Dinophyceae</taxon>
        <taxon>Suessiales</taxon>
        <taxon>Symbiodiniaceae</taxon>
        <taxon>Symbiodinium</taxon>
    </lineage>
</organism>
<dbReference type="AlphaFoldDB" id="A0A812WX95"/>
<dbReference type="EMBL" id="CAJNJA010034515">
    <property type="protein sequence ID" value="CAE7694155.1"/>
    <property type="molecule type" value="Genomic_DNA"/>
</dbReference>
<protein>
    <recommendedName>
        <fullName evidence="3">Right handed beta helix domain-containing protein</fullName>
    </recommendedName>
</protein>
<keyword evidence="2" id="KW-1185">Reference proteome</keyword>
<evidence type="ECO:0000313" key="1">
    <source>
        <dbReference type="EMBL" id="CAE7694155.1"/>
    </source>
</evidence>
<name>A0A812WX95_9DINO</name>
<dbReference type="OrthoDB" id="438153at2759"/>
<proteinExistence type="predicted"/>
<dbReference type="SUPFAM" id="SSF51126">
    <property type="entry name" value="Pectin lyase-like"/>
    <property type="match status" value="1"/>
</dbReference>
<reference evidence="1" key="1">
    <citation type="submission" date="2021-02" db="EMBL/GenBank/DDBJ databases">
        <authorList>
            <person name="Dougan E. K."/>
            <person name="Rhodes N."/>
            <person name="Thang M."/>
            <person name="Chan C."/>
        </authorList>
    </citation>
    <scope>NUCLEOTIDE SEQUENCE</scope>
</reference>
<evidence type="ECO:0008006" key="3">
    <source>
        <dbReference type="Google" id="ProtNLM"/>
    </source>
</evidence>
<dbReference type="Proteomes" id="UP000601435">
    <property type="component" value="Unassembled WGS sequence"/>
</dbReference>